<keyword evidence="1 6" id="KW-0444">Lipid biosynthesis</keyword>
<dbReference type="STRING" id="871651.SAMN05421688_0194"/>
<dbReference type="EMBL" id="FOJU01000001">
    <property type="protein sequence ID" value="SFA70161.1"/>
    <property type="molecule type" value="Genomic_DNA"/>
</dbReference>
<gene>
    <name evidence="6" type="primary">lpxD</name>
    <name evidence="7" type="ORF">SAMN05421688_0194</name>
</gene>
<comment type="subunit">
    <text evidence="6">Homotrimer.</text>
</comment>
<dbReference type="InterPro" id="IPR001451">
    <property type="entry name" value="Hexapep"/>
</dbReference>
<dbReference type="AlphaFoldDB" id="A0A1I0V1J3"/>
<name>A0A1I0V1J3_9RHOB</name>
<proteinExistence type="inferred from homology"/>
<dbReference type="GO" id="GO:0009245">
    <property type="term" value="P:lipid A biosynthetic process"/>
    <property type="evidence" value="ECO:0007669"/>
    <property type="project" value="UniProtKB-UniRule"/>
</dbReference>
<keyword evidence="4 6" id="KW-0443">Lipid metabolism</keyword>
<dbReference type="GO" id="GO:0016020">
    <property type="term" value="C:membrane"/>
    <property type="evidence" value="ECO:0007669"/>
    <property type="project" value="GOC"/>
</dbReference>
<evidence type="ECO:0000256" key="2">
    <source>
        <dbReference type="ARBA" id="ARBA00022556"/>
    </source>
</evidence>
<evidence type="ECO:0000256" key="1">
    <source>
        <dbReference type="ARBA" id="ARBA00022516"/>
    </source>
</evidence>
<organism evidence="7 8">
    <name type="scientific">Poseidonocella pacifica</name>
    <dbReference type="NCBI Taxonomy" id="871651"/>
    <lineage>
        <taxon>Bacteria</taxon>
        <taxon>Pseudomonadati</taxon>
        <taxon>Pseudomonadota</taxon>
        <taxon>Alphaproteobacteria</taxon>
        <taxon>Rhodobacterales</taxon>
        <taxon>Roseobacteraceae</taxon>
        <taxon>Poseidonocella</taxon>
    </lineage>
</organism>
<evidence type="ECO:0000313" key="7">
    <source>
        <dbReference type="EMBL" id="SFA70161.1"/>
    </source>
</evidence>
<comment type="catalytic activity">
    <reaction evidence="6">
        <text>a UDP-3-O-[(3R)-3-hydroxyacyl]-alpha-D-glucosamine + a (3R)-hydroxyacyl-[ACP] = a UDP-2-N,3-O-bis[(3R)-3-hydroxyacyl]-alpha-D-glucosamine + holo-[ACP] + H(+)</text>
        <dbReference type="Rhea" id="RHEA:53836"/>
        <dbReference type="Rhea" id="RHEA-COMP:9685"/>
        <dbReference type="Rhea" id="RHEA-COMP:9945"/>
        <dbReference type="ChEBI" id="CHEBI:15378"/>
        <dbReference type="ChEBI" id="CHEBI:64479"/>
        <dbReference type="ChEBI" id="CHEBI:78827"/>
        <dbReference type="ChEBI" id="CHEBI:137740"/>
        <dbReference type="ChEBI" id="CHEBI:137748"/>
        <dbReference type="EC" id="2.3.1.191"/>
    </reaction>
</comment>
<comment type="similarity">
    <text evidence="6">Belongs to the transferase hexapeptide repeat family. LpxD subfamily.</text>
</comment>
<dbReference type="SUPFAM" id="SSF51161">
    <property type="entry name" value="Trimeric LpxA-like enzymes"/>
    <property type="match status" value="1"/>
</dbReference>
<evidence type="ECO:0000313" key="8">
    <source>
        <dbReference type="Proteomes" id="UP000198796"/>
    </source>
</evidence>
<dbReference type="EC" id="2.3.1.191" evidence="6"/>
<dbReference type="InterPro" id="IPR011004">
    <property type="entry name" value="Trimer_LpxA-like_sf"/>
</dbReference>
<dbReference type="OrthoDB" id="9784739at2"/>
<reference evidence="7 8" key="1">
    <citation type="submission" date="2016-10" db="EMBL/GenBank/DDBJ databases">
        <authorList>
            <person name="de Groot N.N."/>
        </authorList>
    </citation>
    <scope>NUCLEOTIDE SEQUENCE [LARGE SCALE GENOMIC DNA]</scope>
    <source>
        <strain evidence="7 8">DSM 29316</strain>
    </source>
</reference>
<protein>
    <recommendedName>
        <fullName evidence="6">UDP-3-O-acylglucosamine N-acyltransferase</fullName>
        <ecNumber evidence="6">2.3.1.191</ecNumber>
    </recommendedName>
</protein>
<keyword evidence="3 6" id="KW-0808">Transferase</keyword>
<keyword evidence="2 6" id="KW-0441">Lipid A biosynthesis</keyword>
<comment type="pathway">
    <text evidence="6">Bacterial outer membrane biogenesis; LPS lipid A biosynthesis.</text>
</comment>
<dbReference type="NCBIfam" id="TIGR01853">
    <property type="entry name" value="lipid_A_lpxD"/>
    <property type="match status" value="1"/>
</dbReference>
<evidence type="ECO:0000256" key="6">
    <source>
        <dbReference type="HAMAP-Rule" id="MF_00523"/>
    </source>
</evidence>
<keyword evidence="5 6" id="KW-0012">Acyltransferase</keyword>
<dbReference type="GO" id="GO:0103118">
    <property type="term" value="F:UDP-3-O-[(3R)-3-hydroxyacyl]-glucosamine N-acyltransferase activity"/>
    <property type="evidence" value="ECO:0007669"/>
    <property type="project" value="UniProtKB-EC"/>
</dbReference>
<feature type="active site" description="Proton acceptor" evidence="6">
    <location>
        <position position="260"/>
    </location>
</feature>
<dbReference type="PANTHER" id="PTHR43378:SF2">
    <property type="entry name" value="UDP-3-O-ACYLGLUCOSAMINE N-ACYLTRANSFERASE 1, MITOCHONDRIAL-RELATED"/>
    <property type="match status" value="1"/>
</dbReference>
<dbReference type="RefSeq" id="WP_092059721.1">
    <property type="nucleotide sequence ID" value="NZ_FOJU01000001.1"/>
</dbReference>
<dbReference type="UniPathway" id="UPA00973"/>
<dbReference type="CDD" id="cd03352">
    <property type="entry name" value="LbH_LpxD"/>
    <property type="match status" value="1"/>
</dbReference>
<sequence>MTAYTIRDIAAALGAKAHGDVGIEVEGVAEPAMASAGQLALAIKPDFAGQISQGAARAAMLWDGADWQSLGLAAAITAPRPRYALAALSAMMDLGQGWEDGHHPSAFIDPAAVLERGVSVGPMAVILAGARIGAGTVIGPQCFIGRDAEIGSLCFLREGTRVGARVRLGDRVIVQPAAVIGSDGFSFVTPEVSAVERVRETLGDAGAAQEQSWARIHSLGSVEIGDDVEIGANVCIDRGTIRDTSVGPGTKIDNLAQIGHNVVIGRDCLICAQVGIAGSSIIGNNVVLGGQTGVSDNLRIGDNVITGGATKVLSSVPSGRVMLGYPAVQMKQHIESYKALRRLPRMLRDVATLKKSVFNPDDSE</sequence>
<dbReference type="Gene3D" id="2.160.10.10">
    <property type="entry name" value="Hexapeptide repeat proteins"/>
    <property type="match status" value="1"/>
</dbReference>
<evidence type="ECO:0000256" key="3">
    <source>
        <dbReference type="ARBA" id="ARBA00022679"/>
    </source>
</evidence>
<accession>A0A1I0V1J3</accession>
<dbReference type="PANTHER" id="PTHR43378">
    <property type="entry name" value="UDP-3-O-ACYLGLUCOSAMINE N-ACYLTRANSFERASE"/>
    <property type="match status" value="1"/>
</dbReference>
<dbReference type="Pfam" id="PF00132">
    <property type="entry name" value="Hexapep"/>
    <property type="match status" value="2"/>
</dbReference>
<evidence type="ECO:0000256" key="5">
    <source>
        <dbReference type="ARBA" id="ARBA00023315"/>
    </source>
</evidence>
<comment type="function">
    <text evidence="6">Catalyzes the N-acylation of UDP-3-O-acylglucosamine using 3-hydroxyacyl-ACP as the acyl donor. Is involved in the biosynthesis of lipid A, a phosphorylated glycolipid that anchors the lipopolysaccharide to the outer membrane of the cell.</text>
</comment>
<evidence type="ECO:0000256" key="4">
    <source>
        <dbReference type="ARBA" id="ARBA00023098"/>
    </source>
</evidence>
<dbReference type="Gene3D" id="3.40.1390.10">
    <property type="entry name" value="MurE/MurF, N-terminal domain"/>
    <property type="match status" value="1"/>
</dbReference>
<keyword evidence="6" id="KW-0677">Repeat</keyword>
<dbReference type="GO" id="GO:0016410">
    <property type="term" value="F:N-acyltransferase activity"/>
    <property type="evidence" value="ECO:0007669"/>
    <property type="project" value="InterPro"/>
</dbReference>
<dbReference type="HAMAP" id="MF_00523">
    <property type="entry name" value="LpxD"/>
    <property type="match status" value="1"/>
</dbReference>
<dbReference type="InterPro" id="IPR007691">
    <property type="entry name" value="LpxD"/>
</dbReference>
<dbReference type="NCBIfam" id="NF002060">
    <property type="entry name" value="PRK00892.1"/>
    <property type="match status" value="1"/>
</dbReference>
<keyword evidence="8" id="KW-1185">Reference proteome</keyword>
<dbReference type="Proteomes" id="UP000198796">
    <property type="component" value="Unassembled WGS sequence"/>
</dbReference>